<gene>
    <name evidence="2" type="ORF">FYJ85_09610</name>
</gene>
<feature type="transmembrane region" description="Helical" evidence="1">
    <location>
        <begin position="43"/>
        <end position="60"/>
    </location>
</feature>
<sequence>MDKISRIQVHYNLTANLQGVYTPLTALWLMIDNAVFGGAPAGFHLVNLLLYGGCAAMLCLIMRELRIPPVAAVVLTLLWAWNPCKIETVGWIAERKGLASAFLAFCAMRLFLPACRRGRPSWSAALLTFAAFFFKPWVLPLPGVMAVYAWMLYPRDFRKLQNLLGPVAAAGILGAAIVSAVTFSELSGSQKPEAADYAGLLLRYAGAAFAPLSLNPLHPAAGFARMWPEALWGAAVLGCLWAAGFANFGPKRGLRLSLAFTVSLAGLALPVLSSGSFTNTNYADRYGFLLSALLWCWAGVAGSCWFRRFPRISAAAAALLAGGYLLAGYVYAETFSDARLLFARAAAEPDCPAKAIDGLALVGLNRNDPGLVYEAGTLFLARAALQPAPVRRSYEAAGALLTALAPAMAGGNPAAERKLASLLEHLDLPAVYSPTAFLARAWGIAAARLLRDGEKARALRMLECQLERGDGGSYELAFASGLYGYLTGDRERAVAGWKKALMLKPGDERARLNLKNAEAMHGSE</sequence>
<feature type="transmembrane region" description="Helical" evidence="1">
    <location>
        <begin position="12"/>
        <end position="31"/>
    </location>
</feature>
<evidence type="ECO:0000313" key="2">
    <source>
        <dbReference type="EMBL" id="MST97296.1"/>
    </source>
</evidence>
<keyword evidence="3" id="KW-1185">Reference proteome</keyword>
<feature type="transmembrane region" description="Helical" evidence="1">
    <location>
        <begin position="163"/>
        <end position="183"/>
    </location>
</feature>
<keyword evidence="1" id="KW-0472">Membrane</keyword>
<accession>A0A844G1Q9</accession>
<dbReference type="RefSeq" id="WP_154418177.1">
    <property type="nucleotide sequence ID" value="NZ_VUNS01000009.1"/>
</dbReference>
<protein>
    <recommendedName>
        <fullName evidence="4">Tetratricopeptide repeat protein</fullName>
    </recommendedName>
</protein>
<comment type="caution">
    <text evidence="2">The sequence shown here is derived from an EMBL/GenBank/DDBJ whole genome shotgun (WGS) entry which is preliminary data.</text>
</comment>
<feature type="transmembrane region" description="Helical" evidence="1">
    <location>
        <begin position="124"/>
        <end position="151"/>
    </location>
</feature>
<evidence type="ECO:0000313" key="3">
    <source>
        <dbReference type="Proteomes" id="UP000435649"/>
    </source>
</evidence>
<keyword evidence="1" id="KW-0812">Transmembrane</keyword>
<dbReference type="EMBL" id="VUNS01000009">
    <property type="protein sequence ID" value="MST97296.1"/>
    <property type="molecule type" value="Genomic_DNA"/>
</dbReference>
<keyword evidence="1" id="KW-1133">Transmembrane helix</keyword>
<evidence type="ECO:0008006" key="4">
    <source>
        <dbReference type="Google" id="ProtNLM"/>
    </source>
</evidence>
<reference evidence="2 3" key="1">
    <citation type="submission" date="2019-08" db="EMBL/GenBank/DDBJ databases">
        <title>In-depth cultivation of the pig gut microbiome towards novel bacterial diversity and tailored functional studies.</title>
        <authorList>
            <person name="Wylensek D."/>
            <person name="Hitch T.C.A."/>
            <person name="Clavel T."/>
        </authorList>
    </citation>
    <scope>NUCLEOTIDE SEQUENCE [LARGE SCALE GENOMIC DNA]</scope>
    <source>
        <strain evidence="2 3">BBE-744-WT-12</strain>
    </source>
</reference>
<dbReference type="InterPro" id="IPR011990">
    <property type="entry name" value="TPR-like_helical_dom_sf"/>
</dbReference>
<feature type="transmembrane region" description="Helical" evidence="1">
    <location>
        <begin position="256"/>
        <end position="274"/>
    </location>
</feature>
<dbReference type="Proteomes" id="UP000435649">
    <property type="component" value="Unassembled WGS sequence"/>
</dbReference>
<name>A0A844G1Q9_9BACT</name>
<dbReference type="AlphaFoldDB" id="A0A844G1Q9"/>
<organism evidence="2 3">
    <name type="scientific">Victivallis lenta</name>
    <dbReference type="NCBI Taxonomy" id="2606640"/>
    <lineage>
        <taxon>Bacteria</taxon>
        <taxon>Pseudomonadati</taxon>
        <taxon>Lentisphaerota</taxon>
        <taxon>Lentisphaeria</taxon>
        <taxon>Victivallales</taxon>
        <taxon>Victivallaceae</taxon>
        <taxon>Victivallis</taxon>
    </lineage>
</organism>
<evidence type="ECO:0000256" key="1">
    <source>
        <dbReference type="SAM" id="Phobius"/>
    </source>
</evidence>
<proteinExistence type="predicted"/>
<feature type="transmembrane region" description="Helical" evidence="1">
    <location>
        <begin position="230"/>
        <end position="249"/>
    </location>
</feature>
<feature type="transmembrane region" description="Helical" evidence="1">
    <location>
        <begin position="313"/>
        <end position="332"/>
    </location>
</feature>
<dbReference type="SUPFAM" id="SSF48452">
    <property type="entry name" value="TPR-like"/>
    <property type="match status" value="1"/>
</dbReference>
<feature type="transmembrane region" description="Helical" evidence="1">
    <location>
        <begin position="67"/>
        <end position="83"/>
    </location>
</feature>
<feature type="transmembrane region" description="Helical" evidence="1">
    <location>
        <begin position="286"/>
        <end position="306"/>
    </location>
</feature>